<evidence type="ECO:0000313" key="1">
    <source>
        <dbReference type="EMBL" id="QIZ08526.1"/>
    </source>
</evidence>
<protein>
    <submittedName>
        <fullName evidence="1">Uncharacterized protein</fullName>
    </submittedName>
</protein>
<name>A0A6H1P4P7_PRIMG</name>
<dbReference type="AlphaFoldDB" id="A0A6H1P4P7"/>
<organism evidence="1 2">
    <name type="scientific">Priestia megaterium</name>
    <name type="common">Bacillus megaterium</name>
    <dbReference type="NCBI Taxonomy" id="1404"/>
    <lineage>
        <taxon>Bacteria</taxon>
        <taxon>Bacillati</taxon>
        <taxon>Bacillota</taxon>
        <taxon>Bacilli</taxon>
        <taxon>Bacillales</taxon>
        <taxon>Bacillaceae</taxon>
        <taxon>Priestia</taxon>
    </lineage>
</organism>
<dbReference type="EMBL" id="CP051128">
    <property type="protein sequence ID" value="QIZ08526.1"/>
    <property type="molecule type" value="Genomic_DNA"/>
</dbReference>
<gene>
    <name evidence="1" type="ORF">HFZ78_18925</name>
</gene>
<evidence type="ECO:0000313" key="2">
    <source>
        <dbReference type="Proteomes" id="UP000501868"/>
    </source>
</evidence>
<reference evidence="1 2" key="1">
    <citation type="submission" date="2020-04" db="EMBL/GenBank/DDBJ databases">
        <title>Genome-Wide Identification of 5-Methylcytosine Sites in Bacterial Genomes By High-Throughput Sequencing of MspJI Restriction Fragments.</title>
        <authorList>
            <person name="Wu V."/>
        </authorList>
    </citation>
    <scope>NUCLEOTIDE SEQUENCE [LARGE SCALE GENOMIC DNA]</scope>
    <source>
        <strain evidence="1 2">S2</strain>
    </source>
</reference>
<accession>A0A6H1P4P7</accession>
<dbReference type="Proteomes" id="UP000501868">
    <property type="component" value="Chromosome"/>
</dbReference>
<proteinExistence type="predicted"/>
<reference evidence="1 2" key="2">
    <citation type="submission" date="2020-04" db="EMBL/GenBank/DDBJ databases">
        <authorList>
            <person name="Fomenkov A."/>
            <person name="Anton B.P."/>
            <person name="Roberts R.J."/>
        </authorList>
    </citation>
    <scope>NUCLEOTIDE SEQUENCE [LARGE SCALE GENOMIC DNA]</scope>
    <source>
        <strain evidence="1 2">S2</strain>
    </source>
</reference>
<sequence>MARILEGIAYGAYTGAASVFLLKQTSHDKVSTAIKLSGVTVNIGFGLGQLFRV</sequence>